<evidence type="ECO:0000313" key="1">
    <source>
        <dbReference type="EMBL" id="EGE08115.1"/>
    </source>
</evidence>
<dbReference type="Proteomes" id="UP000009169">
    <property type="component" value="Unassembled WGS sequence"/>
</dbReference>
<name>F2Q1U7_TRIEC</name>
<dbReference type="AlphaFoldDB" id="F2Q1U7"/>
<dbReference type="HOGENOM" id="CLU_1636624_0_0_1"/>
<protein>
    <submittedName>
        <fullName evidence="1">Uncharacterized protein</fullName>
    </submittedName>
</protein>
<evidence type="ECO:0000313" key="2">
    <source>
        <dbReference type="Proteomes" id="UP000009169"/>
    </source>
</evidence>
<accession>F2Q1U7</accession>
<dbReference type="EMBL" id="DS995772">
    <property type="protein sequence ID" value="EGE08115.1"/>
    <property type="molecule type" value="Genomic_DNA"/>
</dbReference>
<proteinExistence type="predicted"/>
<sequence length="162" mass="18107">MGDCDNRGYGILKRVTAVVKEEVILDAKAVEGGYLRGGKVNISDILRYITLRYSLYQSSESVTWGVESSRRAQFFSRVERRPDTGDFFYRAETKATGTSIAPILGRHILARWNYNGFLPEILVDSYSVALLLATIYIKKEGPSKVRVVGKGAIIAKKKGIKR</sequence>
<dbReference type="VEuPathDB" id="FungiDB:TEQG_07090"/>
<organism evidence="1 2">
    <name type="scientific">Trichophyton equinum (strain ATCC MYA-4606 / CBS 127.97)</name>
    <name type="common">Horse ringworm fungus</name>
    <dbReference type="NCBI Taxonomy" id="559882"/>
    <lineage>
        <taxon>Eukaryota</taxon>
        <taxon>Fungi</taxon>
        <taxon>Dikarya</taxon>
        <taxon>Ascomycota</taxon>
        <taxon>Pezizomycotina</taxon>
        <taxon>Eurotiomycetes</taxon>
        <taxon>Eurotiomycetidae</taxon>
        <taxon>Onygenales</taxon>
        <taxon>Arthrodermataceae</taxon>
        <taxon>Trichophyton</taxon>
    </lineage>
</organism>
<keyword evidence="2" id="KW-1185">Reference proteome</keyword>
<reference evidence="2" key="1">
    <citation type="journal article" date="2012" name="MBio">
        <title>Comparative genome analysis of Trichophyton rubrum and related dermatophytes reveals candidate genes involved in infection.</title>
        <authorList>
            <person name="Martinez D.A."/>
            <person name="Oliver B.G."/>
            <person name="Graeser Y."/>
            <person name="Goldberg J.M."/>
            <person name="Li W."/>
            <person name="Martinez-Rossi N.M."/>
            <person name="Monod M."/>
            <person name="Shelest E."/>
            <person name="Barton R.C."/>
            <person name="Birch E."/>
            <person name="Brakhage A.A."/>
            <person name="Chen Z."/>
            <person name="Gurr S.J."/>
            <person name="Heiman D."/>
            <person name="Heitman J."/>
            <person name="Kosti I."/>
            <person name="Rossi A."/>
            <person name="Saif S."/>
            <person name="Samalova M."/>
            <person name="Saunders C.W."/>
            <person name="Shea T."/>
            <person name="Summerbell R.C."/>
            <person name="Xu J."/>
            <person name="Young S."/>
            <person name="Zeng Q."/>
            <person name="Birren B.W."/>
            <person name="Cuomo C.A."/>
            <person name="White T.C."/>
        </authorList>
    </citation>
    <scope>NUCLEOTIDE SEQUENCE [LARGE SCALE GENOMIC DNA]</scope>
    <source>
        <strain evidence="2">ATCC MYA-4606 / CBS 127.97</strain>
    </source>
</reference>
<gene>
    <name evidence="1" type="ORF">TEQG_07090</name>
</gene>